<dbReference type="PANTHER" id="PTHR10826:SF36">
    <property type="entry name" value="OS08G0439900 PROTEIN"/>
    <property type="match status" value="1"/>
</dbReference>
<evidence type="ECO:0000313" key="2">
    <source>
        <dbReference type="Proteomes" id="UP000323000"/>
    </source>
</evidence>
<protein>
    <recommendedName>
        <fullName evidence="3">Mitochondrial glycoprotein domain-containing protein</fullName>
    </recommendedName>
</protein>
<dbReference type="GO" id="GO:0005759">
    <property type="term" value="C:mitochondrial matrix"/>
    <property type="evidence" value="ECO:0007669"/>
    <property type="project" value="InterPro"/>
</dbReference>
<dbReference type="InterPro" id="IPR003428">
    <property type="entry name" value="MAM33"/>
</dbReference>
<keyword evidence="2" id="KW-1185">Reference proteome</keyword>
<organism evidence="1 2">
    <name type="scientific">Acer yangbiense</name>
    <dbReference type="NCBI Taxonomy" id="1000413"/>
    <lineage>
        <taxon>Eukaryota</taxon>
        <taxon>Viridiplantae</taxon>
        <taxon>Streptophyta</taxon>
        <taxon>Embryophyta</taxon>
        <taxon>Tracheophyta</taxon>
        <taxon>Spermatophyta</taxon>
        <taxon>Magnoliopsida</taxon>
        <taxon>eudicotyledons</taxon>
        <taxon>Gunneridae</taxon>
        <taxon>Pentapetalae</taxon>
        <taxon>rosids</taxon>
        <taxon>malvids</taxon>
        <taxon>Sapindales</taxon>
        <taxon>Sapindaceae</taxon>
        <taxon>Hippocastanoideae</taxon>
        <taxon>Acereae</taxon>
        <taxon>Acer</taxon>
    </lineage>
</organism>
<reference evidence="2" key="1">
    <citation type="journal article" date="2019" name="Gigascience">
        <title>De novo genome assembly of the endangered Acer yangbiense, a plant species with extremely small populations endemic to Yunnan Province, China.</title>
        <authorList>
            <person name="Yang J."/>
            <person name="Wariss H.M."/>
            <person name="Tao L."/>
            <person name="Zhang R."/>
            <person name="Yun Q."/>
            <person name="Hollingsworth P."/>
            <person name="Dao Z."/>
            <person name="Luo G."/>
            <person name="Guo H."/>
            <person name="Ma Y."/>
            <person name="Sun W."/>
        </authorList>
    </citation>
    <scope>NUCLEOTIDE SEQUENCE [LARGE SCALE GENOMIC DNA]</scope>
    <source>
        <strain evidence="2">cv. Malutang</strain>
    </source>
</reference>
<dbReference type="EMBL" id="VAHF01000005">
    <property type="protein sequence ID" value="TXG62240.1"/>
    <property type="molecule type" value="Genomic_DNA"/>
</dbReference>
<dbReference type="PANTHER" id="PTHR10826">
    <property type="entry name" value="COMPLEMENT COMPONENT 1"/>
    <property type="match status" value="1"/>
</dbReference>
<sequence length="226" mass="26501">MARLICSAQRALISSVSFFETRFHGLRPQNSSSFIQSRVPSSTPPFRFRSCATGDVTELPSETFKSFNVDFHPGEYKITLNKRFGDSEHIRIEVVLYGFTRQTEPPDGMYSRYRIYFNVYISKEDCPDELKLVCKFEETFGDEGCLDIQRVYMASCDNKLPCNHRGPYIWSLFSSERWLELRRTFKEFLKARGVSDEMYPFLNQQLNLKEKSEYDNWLQSVDSHLP</sequence>
<dbReference type="SUPFAM" id="SSF54529">
    <property type="entry name" value="Mitochondrial glycoprotein MAM33-like"/>
    <property type="match status" value="1"/>
</dbReference>
<dbReference type="Pfam" id="PF02330">
    <property type="entry name" value="MAM33"/>
    <property type="match status" value="1"/>
</dbReference>
<dbReference type="Gene3D" id="3.10.280.10">
    <property type="entry name" value="Mitochondrial glycoprotein"/>
    <property type="match status" value="1"/>
</dbReference>
<dbReference type="AlphaFoldDB" id="A0A5C7HZ59"/>
<accession>A0A5C7HZ59</accession>
<dbReference type="OrthoDB" id="278212at2759"/>
<dbReference type="InterPro" id="IPR036561">
    <property type="entry name" value="MAM33_sf"/>
</dbReference>
<dbReference type="Proteomes" id="UP000323000">
    <property type="component" value="Chromosome 5"/>
</dbReference>
<name>A0A5C7HZ59_9ROSI</name>
<gene>
    <name evidence="1" type="ORF">EZV62_013603</name>
</gene>
<evidence type="ECO:0008006" key="3">
    <source>
        <dbReference type="Google" id="ProtNLM"/>
    </source>
</evidence>
<comment type="caution">
    <text evidence="1">The sequence shown here is derived from an EMBL/GenBank/DDBJ whole genome shotgun (WGS) entry which is preliminary data.</text>
</comment>
<proteinExistence type="predicted"/>
<evidence type="ECO:0000313" key="1">
    <source>
        <dbReference type="EMBL" id="TXG62240.1"/>
    </source>
</evidence>